<protein>
    <submittedName>
        <fullName evidence="5">Spermidine/putrescine-binding periplasmic protein</fullName>
    </submittedName>
</protein>
<dbReference type="InterPro" id="IPR006059">
    <property type="entry name" value="SBP"/>
</dbReference>
<dbReference type="EMBL" id="VSSQ01019076">
    <property type="protein sequence ID" value="MPM62844.1"/>
    <property type="molecule type" value="Genomic_DNA"/>
</dbReference>
<dbReference type="AlphaFoldDB" id="A0A645BM32"/>
<organism evidence="5">
    <name type="scientific">bioreactor metagenome</name>
    <dbReference type="NCBI Taxonomy" id="1076179"/>
    <lineage>
        <taxon>unclassified sequences</taxon>
        <taxon>metagenomes</taxon>
        <taxon>ecological metagenomes</taxon>
    </lineage>
</organism>
<dbReference type="Pfam" id="PF13416">
    <property type="entry name" value="SBP_bac_8"/>
    <property type="match status" value="1"/>
</dbReference>
<dbReference type="GO" id="GO:0019808">
    <property type="term" value="F:polyamine binding"/>
    <property type="evidence" value="ECO:0007669"/>
    <property type="project" value="InterPro"/>
</dbReference>
<gene>
    <name evidence="5" type="primary">potD_13</name>
    <name evidence="5" type="ORF">SDC9_109722</name>
</gene>
<dbReference type="GO" id="GO:0015846">
    <property type="term" value="P:polyamine transport"/>
    <property type="evidence" value="ECO:0007669"/>
    <property type="project" value="InterPro"/>
</dbReference>
<evidence type="ECO:0000256" key="3">
    <source>
        <dbReference type="ARBA" id="ARBA00022729"/>
    </source>
</evidence>
<keyword evidence="4" id="KW-0574">Periplasm</keyword>
<dbReference type="SUPFAM" id="SSF53850">
    <property type="entry name" value="Periplasmic binding protein-like II"/>
    <property type="match status" value="1"/>
</dbReference>
<keyword evidence="2" id="KW-0813">Transport</keyword>
<evidence type="ECO:0000256" key="4">
    <source>
        <dbReference type="ARBA" id="ARBA00022764"/>
    </source>
</evidence>
<sequence length="347" mass="39205">MKKIYSLVLIALLMLALLPAAHAEGVVNVFNWEDYIDPEALTLFETETGIKVNYMNFTTNEDMMVQVRTNPSAFDVIFPSDYVIERLIKEDLLLELDMSLIPNAAGTLEWLQNPSYDPDHQYSVPYMWGTVGILYDTTRVNGPIDSWAVLFDETYKGEVFMLDSIRDSLGLALKYLGYSMNTRDPLELNAAKDLLVKQKQDGSVKAYQVDETKDKMVAGEAILGVVWSGDAQYAIDLNENLAYSVPKEGSNVWVDGMVVPKAAKNPENAHILINFLSRPDIARMNQDYIQYSTPIQGAVDLLGDEYLENANLNPTEEVIDTCEFFYDIPPEFMTIYNALWSQVKNAR</sequence>
<dbReference type="PIRSF" id="PIRSF019574">
    <property type="entry name" value="Periplasmic_polyamine_BP"/>
    <property type="match status" value="1"/>
</dbReference>
<reference evidence="5" key="1">
    <citation type="submission" date="2019-08" db="EMBL/GenBank/DDBJ databases">
        <authorList>
            <person name="Kucharzyk K."/>
            <person name="Murdoch R.W."/>
            <person name="Higgins S."/>
            <person name="Loffler F."/>
        </authorList>
    </citation>
    <scope>NUCLEOTIDE SEQUENCE</scope>
</reference>
<dbReference type="CDD" id="cd13590">
    <property type="entry name" value="PBP2_PotD_PotF_like"/>
    <property type="match status" value="1"/>
</dbReference>
<dbReference type="Gene3D" id="3.40.190.10">
    <property type="entry name" value="Periplasmic binding protein-like II"/>
    <property type="match status" value="2"/>
</dbReference>
<evidence type="ECO:0000256" key="1">
    <source>
        <dbReference type="ARBA" id="ARBA00004418"/>
    </source>
</evidence>
<dbReference type="InterPro" id="IPR001188">
    <property type="entry name" value="Sperm_putr-bd"/>
</dbReference>
<dbReference type="PANTHER" id="PTHR30222:SF17">
    <property type="entry name" value="SPERMIDINE_PUTRESCINE-BINDING PERIPLASMIC PROTEIN"/>
    <property type="match status" value="1"/>
</dbReference>
<comment type="caution">
    <text evidence="5">The sequence shown here is derived from an EMBL/GenBank/DDBJ whole genome shotgun (WGS) entry which is preliminary data.</text>
</comment>
<comment type="subcellular location">
    <subcellularLocation>
        <location evidence="1">Periplasm</location>
    </subcellularLocation>
</comment>
<dbReference type="GO" id="GO:0042597">
    <property type="term" value="C:periplasmic space"/>
    <property type="evidence" value="ECO:0007669"/>
    <property type="project" value="UniProtKB-SubCell"/>
</dbReference>
<evidence type="ECO:0000313" key="5">
    <source>
        <dbReference type="EMBL" id="MPM62844.1"/>
    </source>
</evidence>
<accession>A0A645BM32</accession>
<keyword evidence="3" id="KW-0732">Signal</keyword>
<name>A0A645BM32_9ZZZZ</name>
<dbReference type="PANTHER" id="PTHR30222">
    <property type="entry name" value="SPERMIDINE/PUTRESCINE-BINDING PERIPLASMIC PROTEIN"/>
    <property type="match status" value="1"/>
</dbReference>
<proteinExistence type="predicted"/>
<evidence type="ECO:0000256" key="2">
    <source>
        <dbReference type="ARBA" id="ARBA00022448"/>
    </source>
</evidence>
<dbReference type="PRINTS" id="PR00909">
    <property type="entry name" value="SPERMDNBNDNG"/>
</dbReference>